<evidence type="ECO:0000313" key="3">
    <source>
        <dbReference type="EMBL" id="KAK1273292.1"/>
    </source>
</evidence>
<dbReference type="Pfam" id="PF00226">
    <property type="entry name" value="DnaJ"/>
    <property type="match status" value="1"/>
</dbReference>
<feature type="domain" description="J" evidence="2">
    <location>
        <begin position="110"/>
        <end position="174"/>
    </location>
</feature>
<feature type="compositionally biased region" description="Low complexity" evidence="1">
    <location>
        <begin position="78"/>
        <end position="88"/>
    </location>
</feature>
<evidence type="ECO:0000313" key="4">
    <source>
        <dbReference type="Proteomes" id="UP001179952"/>
    </source>
</evidence>
<feature type="region of interest" description="Disordered" evidence="1">
    <location>
        <begin position="20"/>
        <end position="89"/>
    </location>
</feature>
<name>A0AAV9BB18_ACOGR</name>
<dbReference type="SMART" id="SM00271">
    <property type="entry name" value="DnaJ"/>
    <property type="match status" value="1"/>
</dbReference>
<dbReference type="Proteomes" id="UP001179952">
    <property type="component" value="Unassembled WGS sequence"/>
</dbReference>
<feature type="compositionally biased region" description="Polar residues" evidence="1">
    <location>
        <begin position="20"/>
        <end position="29"/>
    </location>
</feature>
<dbReference type="CDD" id="cd06257">
    <property type="entry name" value="DnaJ"/>
    <property type="match status" value="1"/>
</dbReference>
<dbReference type="PROSITE" id="PS00636">
    <property type="entry name" value="DNAJ_1"/>
    <property type="match status" value="1"/>
</dbReference>
<feature type="compositionally biased region" description="Polar residues" evidence="1">
    <location>
        <begin position="38"/>
        <end position="57"/>
    </location>
</feature>
<dbReference type="PROSITE" id="PS50076">
    <property type="entry name" value="DNAJ_2"/>
    <property type="match status" value="1"/>
</dbReference>
<dbReference type="InterPro" id="IPR001623">
    <property type="entry name" value="DnaJ_domain"/>
</dbReference>
<gene>
    <name evidence="3" type="ORF">QJS04_geneDACA009598</name>
</gene>
<dbReference type="EMBL" id="JAUJYN010000004">
    <property type="protein sequence ID" value="KAK1273292.1"/>
    <property type="molecule type" value="Genomic_DNA"/>
</dbReference>
<dbReference type="InterPro" id="IPR052276">
    <property type="entry name" value="Diphthamide-biosynth_chaperone"/>
</dbReference>
<protein>
    <recommendedName>
        <fullName evidence="2">J domain-containing protein</fullName>
    </recommendedName>
</protein>
<dbReference type="PANTHER" id="PTHR44240:SF10">
    <property type="entry name" value="J DOMAIN-CONTAINING PROTEIN"/>
    <property type="match status" value="1"/>
</dbReference>
<proteinExistence type="predicted"/>
<dbReference type="InterPro" id="IPR036869">
    <property type="entry name" value="J_dom_sf"/>
</dbReference>
<comment type="caution">
    <text evidence="3">The sequence shown here is derived from an EMBL/GenBank/DDBJ whole genome shotgun (WGS) entry which is preliminary data.</text>
</comment>
<dbReference type="Gene3D" id="1.10.287.110">
    <property type="entry name" value="DnaJ domain"/>
    <property type="match status" value="1"/>
</dbReference>
<dbReference type="InterPro" id="IPR018253">
    <property type="entry name" value="DnaJ_domain_CS"/>
</dbReference>
<keyword evidence="4" id="KW-1185">Reference proteome</keyword>
<sequence>MSHSPTLTLPYINSPSHPHLFHSSTQISKSQHKPPNCNFPSPTMLAATSTATTNSRFLGSPLSLPPRLTSLPSPPLSPTTTTPSRSPRVSAAYAAASPVLERRHHRPPTSLYDVLGIPAVATCQEIKAAYRSLALACHPDAAGPKSSSDEFMRVHAAYATLSDPSRRADYDRGLFRHRRLSPRPSPAAAAYGRRTWETDQCW</sequence>
<dbReference type="SUPFAM" id="SSF46565">
    <property type="entry name" value="Chaperone J-domain"/>
    <property type="match status" value="1"/>
</dbReference>
<dbReference type="PANTHER" id="PTHR44240">
    <property type="entry name" value="DNAJ DOMAIN (PROKARYOTIC HEAT SHOCK PROTEIN)-RELATED"/>
    <property type="match status" value="1"/>
</dbReference>
<evidence type="ECO:0000256" key="1">
    <source>
        <dbReference type="SAM" id="MobiDB-lite"/>
    </source>
</evidence>
<dbReference type="AlphaFoldDB" id="A0AAV9BB18"/>
<dbReference type="GO" id="GO:0005783">
    <property type="term" value="C:endoplasmic reticulum"/>
    <property type="evidence" value="ECO:0007669"/>
    <property type="project" value="UniProtKB-ARBA"/>
</dbReference>
<feature type="compositionally biased region" description="Low complexity" evidence="1">
    <location>
        <begin position="60"/>
        <end position="71"/>
    </location>
</feature>
<reference evidence="3" key="2">
    <citation type="submission" date="2023-06" db="EMBL/GenBank/DDBJ databases">
        <authorList>
            <person name="Ma L."/>
            <person name="Liu K.-W."/>
            <person name="Li Z."/>
            <person name="Hsiao Y.-Y."/>
            <person name="Qi Y."/>
            <person name="Fu T."/>
            <person name="Tang G."/>
            <person name="Zhang D."/>
            <person name="Sun W.-H."/>
            <person name="Liu D.-K."/>
            <person name="Li Y."/>
            <person name="Chen G.-Z."/>
            <person name="Liu X.-D."/>
            <person name="Liao X.-Y."/>
            <person name="Jiang Y.-T."/>
            <person name="Yu X."/>
            <person name="Hao Y."/>
            <person name="Huang J."/>
            <person name="Zhao X.-W."/>
            <person name="Ke S."/>
            <person name="Chen Y.-Y."/>
            <person name="Wu W.-L."/>
            <person name="Hsu J.-L."/>
            <person name="Lin Y.-F."/>
            <person name="Huang M.-D."/>
            <person name="Li C.-Y."/>
            <person name="Huang L."/>
            <person name="Wang Z.-W."/>
            <person name="Zhao X."/>
            <person name="Zhong W.-Y."/>
            <person name="Peng D.-H."/>
            <person name="Ahmad S."/>
            <person name="Lan S."/>
            <person name="Zhang J.-S."/>
            <person name="Tsai W.-C."/>
            <person name="Van De Peer Y."/>
            <person name="Liu Z.-J."/>
        </authorList>
    </citation>
    <scope>NUCLEOTIDE SEQUENCE</scope>
    <source>
        <strain evidence="3">SCP</strain>
        <tissue evidence="3">Leaves</tissue>
    </source>
</reference>
<accession>A0AAV9BB18</accession>
<dbReference type="PRINTS" id="PR00625">
    <property type="entry name" value="JDOMAIN"/>
</dbReference>
<reference evidence="3" key="1">
    <citation type="journal article" date="2023" name="Nat. Commun.">
        <title>Diploid and tetraploid genomes of Acorus and the evolution of monocots.</title>
        <authorList>
            <person name="Ma L."/>
            <person name="Liu K.W."/>
            <person name="Li Z."/>
            <person name="Hsiao Y.Y."/>
            <person name="Qi Y."/>
            <person name="Fu T."/>
            <person name="Tang G.D."/>
            <person name="Zhang D."/>
            <person name="Sun W.H."/>
            <person name="Liu D.K."/>
            <person name="Li Y."/>
            <person name="Chen G.Z."/>
            <person name="Liu X.D."/>
            <person name="Liao X.Y."/>
            <person name="Jiang Y.T."/>
            <person name="Yu X."/>
            <person name="Hao Y."/>
            <person name="Huang J."/>
            <person name="Zhao X.W."/>
            <person name="Ke S."/>
            <person name="Chen Y.Y."/>
            <person name="Wu W.L."/>
            <person name="Hsu J.L."/>
            <person name="Lin Y.F."/>
            <person name="Huang M.D."/>
            <person name="Li C.Y."/>
            <person name="Huang L."/>
            <person name="Wang Z.W."/>
            <person name="Zhao X."/>
            <person name="Zhong W.Y."/>
            <person name="Peng D.H."/>
            <person name="Ahmad S."/>
            <person name="Lan S."/>
            <person name="Zhang J.S."/>
            <person name="Tsai W.C."/>
            <person name="Van de Peer Y."/>
            <person name="Liu Z.J."/>
        </authorList>
    </citation>
    <scope>NUCLEOTIDE SEQUENCE</scope>
    <source>
        <strain evidence="3">SCP</strain>
    </source>
</reference>
<evidence type="ECO:0000259" key="2">
    <source>
        <dbReference type="PROSITE" id="PS50076"/>
    </source>
</evidence>
<organism evidence="3 4">
    <name type="scientific">Acorus gramineus</name>
    <name type="common">Dwarf sweet flag</name>
    <dbReference type="NCBI Taxonomy" id="55184"/>
    <lineage>
        <taxon>Eukaryota</taxon>
        <taxon>Viridiplantae</taxon>
        <taxon>Streptophyta</taxon>
        <taxon>Embryophyta</taxon>
        <taxon>Tracheophyta</taxon>
        <taxon>Spermatophyta</taxon>
        <taxon>Magnoliopsida</taxon>
        <taxon>Liliopsida</taxon>
        <taxon>Acoraceae</taxon>
        <taxon>Acorus</taxon>
    </lineage>
</organism>